<dbReference type="EMBL" id="CM046390">
    <property type="protein sequence ID" value="KAI8563663.1"/>
    <property type="molecule type" value="Genomic_DNA"/>
</dbReference>
<comment type="caution">
    <text evidence="1">The sequence shown here is derived from an EMBL/GenBank/DDBJ whole genome shotgun (WGS) entry which is preliminary data.</text>
</comment>
<proteinExistence type="predicted"/>
<evidence type="ECO:0000313" key="2">
    <source>
        <dbReference type="Proteomes" id="UP001062846"/>
    </source>
</evidence>
<keyword evidence="2" id="KW-1185">Reference proteome</keyword>
<sequence>MNDISKKKNSIQLGAREGAETNALERVAPMKTDHAGLHNLEDVVSVLELDISVVVFDLAVLDLDVHSKAHGVQDFQSVVISEGRVVTAERDFYPDASNHINLALDGVQVGLLVNGLDEIGDLGDGFLDEDHQRIQAKTVMKRLVLKDSISSYRSKSDLKASPVTSKSGVLVGQPANLVDEIVVL</sequence>
<organism evidence="1 2">
    <name type="scientific">Rhododendron molle</name>
    <name type="common">Chinese azalea</name>
    <name type="synonym">Azalea mollis</name>
    <dbReference type="NCBI Taxonomy" id="49168"/>
    <lineage>
        <taxon>Eukaryota</taxon>
        <taxon>Viridiplantae</taxon>
        <taxon>Streptophyta</taxon>
        <taxon>Embryophyta</taxon>
        <taxon>Tracheophyta</taxon>
        <taxon>Spermatophyta</taxon>
        <taxon>Magnoliopsida</taxon>
        <taxon>eudicotyledons</taxon>
        <taxon>Gunneridae</taxon>
        <taxon>Pentapetalae</taxon>
        <taxon>asterids</taxon>
        <taxon>Ericales</taxon>
        <taxon>Ericaceae</taxon>
        <taxon>Ericoideae</taxon>
        <taxon>Rhodoreae</taxon>
        <taxon>Rhododendron</taxon>
    </lineage>
</organism>
<gene>
    <name evidence="1" type="ORF">RHMOL_Rhmol03G0126600</name>
</gene>
<evidence type="ECO:0000313" key="1">
    <source>
        <dbReference type="EMBL" id="KAI8563663.1"/>
    </source>
</evidence>
<name>A0ACC0PG73_RHOML</name>
<dbReference type="Proteomes" id="UP001062846">
    <property type="component" value="Chromosome 3"/>
</dbReference>
<protein>
    <submittedName>
        <fullName evidence="1">Uncharacterized protein</fullName>
    </submittedName>
</protein>
<accession>A0ACC0PG73</accession>
<reference evidence="1" key="1">
    <citation type="submission" date="2022-02" db="EMBL/GenBank/DDBJ databases">
        <title>Plant Genome Project.</title>
        <authorList>
            <person name="Zhang R.-G."/>
        </authorList>
    </citation>
    <scope>NUCLEOTIDE SEQUENCE</scope>
    <source>
        <strain evidence="1">AT1</strain>
    </source>
</reference>